<evidence type="ECO:0000259" key="8">
    <source>
        <dbReference type="PROSITE" id="PS50011"/>
    </source>
</evidence>
<evidence type="ECO:0000256" key="6">
    <source>
        <dbReference type="PROSITE-ProRule" id="PRU10141"/>
    </source>
</evidence>
<dbReference type="PROSITE" id="PS00107">
    <property type="entry name" value="PROTEIN_KINASE_ATP"/>
    <property type="match status" value="1"/>
</dbReference>
<dbReference type="Gene3D" id="2.130.10.10">
    <property type="entry name" value="YVTN repeat-like/Quinoprotein amine dehydrogenase"/>
    <property type="match status" value="2"/>
</dbReference>
<dbReference type="InterPro" id="IPR050349">
    <property type="entry name" value="WD_LIS1/nudF_dynein_reg"/>
</dbReference>
<dbReference type="SUPFAM" id="SSF56112">
    <property type="entry name" value="Protein kinase-like (PK-like)"/>
    <property type="match status" value="1"/>
</dbReference>
<dbReference type="InterPro" id="IPR011009">
    <property type="entry name" value="Kinase-like_dom_sf"/>
</dbReference>
<dbReference type="GO" id="GO:0005524">
    <property type="term" value="F:ATP binding"/>
    <property type="evidence" value="ECO:0007669"/>
    <property type="project" value="UniProtKB-UniRule"/>
</dbReference>
<accession>A0A7T1WR78</accession>
<dbReference type="RefSeq" id="WP_197349854.1">
    <property type="nucleotide sequence ID" value="NZ_CP048882.1"/>
</dbReference>
<dbReference type="AlphaFoldDB" id="A0A7T1WR78"/>
<dbReference type="GO" id="GO:0004672">
    <property type="term" value="F:protein kinase activity"/>
    <property type="evidence" value="ECO:0007669"/>
    <property type="project" value="InterPro"/>
</dbReference>
<dbReference type="SMART" id="SM00320">
    <property type="entry name" value="WD40"/>
    <property type="match status" value="7"/>
</dbReference>
<protein>
    <submittedName>
        <fullName evidence="9">Protein kinase</fullName>
    </submittedName>
</protein>
<dbReference type="InterPro" id="IPR036322">
    <property type="entry name" value="WD40_repeat_dom_sf"/>
</dbReference>
<evidence type="ECO:0000313" key="10">
    <source>
        <dbReference type="Proteomes" id="UP000595046"/>
    </source>
</evidence>
<organism evidence="9 10">
    <name type="scientific">Streptomyces bathyalis</name>
    <dbReference type="NCBI Taxonomy" id="2710756"/>
    <lineage>
        <taxon>Bacteria</taxon>
        <taxon>Bacillati</taxon>
        <taxon>Actinomycetota</taxon>
        <taxon>Actinomycetes</taxon>
        <taxon>Kitasatosporales</taxon>
        <taxon>Streptomycetaceae</taxon>
        <taxon>Streptomyces</taxon>
    </lineage>
</organism>
<dbReference type="InterPro" id="IPR019775">
    <property type="entry name" value="WD40_repeat_CS"/>
</dbReference>
<dbReference type="Proteomes" id="UP000595046">
    <property type="component" value="Chromosome"/>
</dbReference>
<evidence type="ECO:0000256" key="2">
    <source>
        <dbReference type="ARBA" id="ARBA00022737"/>
    </source>
</evidence>
<feature type="repeat" description="WD" evidence="5">
    <location>
        <begin position="680"/>
        <end position="717"/>
    </location>
</feature>
<feature type="binding site" evidence="6">
    <location>
        <position position="71"/>
    </location>
    <ligand>
        <name>ATP</name>
        <dbReference type="ChEBI" id="CHEBI:30616"/>
    </ligand>
</feature>
<evidence type="ECO:0000256" key="7">
    <source>
        <dbReference type="SAM" id="MobiDB-lite"/>
    </source>
</evidence>
<dbReference type="SUPFAM" id="SSF50978">
    <property type="entry name" value="WD40 repeat-like"/>
    <property type="match status" value="1"/>
</dbReference>
<evidence type="ECO:0000256" key="3">
    <source>
        <dbReference type="ARBA" id="ARBA00022741"/>
    </source>
</evidence>
<dbReference type="PROSITE" id="PS50082">
    <property type="entry name" value="WD_REPEATS_2"/>
    <property type="match status" value="5"/>
</dbReference>
<feature type="domain" description="Protein kinase" evidence="8">
    <location>
        <begin position="43"/>
        <end position="293"/>
    </location>
</feature>
<dbReference type="PROSITE" id="PS00108">
    <property type="entry name" value="PROTEIN_KINASE_ST"/>
    <property type="match status" value="1"/>
</dbReference>
<sequence length="717" mass="75429">MSEVGRGGPAHPPAGGGVGPGWPTAAPAARPLGSGDPAEVGPYRLEAVLGAGGMGRVYLGRTPAGSEVAVKLVHREFAGDRAFRRRFELEVAAARRVQGLYTVPVVDADLRAEEPWLATAYVPGPSLQDAVEEEGPLQVDAALGLIARVAEALQSIHAAGVIHRDLKPSNILLTGEGPKVIDFGIARAADVTSVTGTGMRAGTPAYMAPEYIKGQELTGAVDIFALGLIAHFAVTGRLAFGGGSAHSVTYRILEQDPDLHDCPEPLRTIAARCLHKDPHQRPTPTDVIHHCRTTPTPERTVVDVHSAPTQPAHPAVPGAPGSPDVVGAPAPPPARQDPAQGTPRQQPGSSQPAPHAPDQFSPNPYAPVQGWAGGRVSWIVIGSVLLVTALIAFFVPSHGGGEGSAPRLKPTTTLTSSDAVDEVAFSPDGKTLAAGVQAGKVRLWDVAGRKQRATLNQRNERGEEQALGISCLAFSPDGKRLAAVAADRTMGLWDLAARRQIATFTVSTSDPVRDVAFSPNGKVVATGGEDGKVRLWDARSREDRDLATLDHGQPVWDVAFSPDGRRVASAGYEPDGRTVRTGRLWNVADHKAGASFHHPESITRVAFSQDGQTLFTVGTEDKVRQWDAGSGREKDPLVDGGFISSSDDVESSPDGKTLATAHFSDVRLWDQEDGTPLAVLTGFEDGDQKVAFSPGGRLVATAAGDGKIRMWKVPKDG</sequence>
<dbReference type="PROSITE" id="PS00678">
    <property type="entry name" value="WD_REPEATS_1"/>
    <property type="match status" value="2"/>
</dbReference>
<feature type="repeat" description="WD" evidence="5">
    <location>
        <begin position="469"/>
        <end position="503"/>
    </location>
</feature>
<dbReference type="KEGG" id="sbat:G4Z16_07130"/>
<name>A0A7T1WR78_9ACTN</name>
<feature type="repeat" description="WD" evidence="5">
    <location>
        <begin position="505"/>
        <end position="546"/>
    </location>
</feature>
<dbReference type="Gene3D" id="3.30.200.20">
    <property type="entry name" value="Phosphorylase Kinase, domain 1"/>
    <property type="match status" value="1"/>
</dbReference>
<evidence type="ECO:0000256" key="1">
    <source>
        <dbReference type="ARBA" id="ARBA00022574"/>
    </source>
</evidence>
<feature type="compositionally biased region" description="Low complexity" evidence="7">
    <location>
        <begin position="315"/>
        <end position="328"/>
    </location>
</feature>
<feature type="compositionally biased region" description="Polar residues" evidence="7">
    <location>
        <begin position="342"/>
        <end position="352"/>
    </location>
</feature>
<dbReference type="InterPro" id="IPR015943">
    <property type="entry name" value="WD40/YVTN_repeat-like_dom_sf"/>
</dbReference>
<feature type="region of interest" description="Disordered" evidence="7">
    <location>
        <begin position="1"/>
        <end position="37"/>
    </location>
</feature>
<dbReference type="InterPro" id="IPR001680">
    <property type="entry name" value="WD40_rpt"/>
</dbReference>
<dbReference type="CDD" id="cd14014">
    <property type="entry name" value="STKc_PknB_like"/>
    <property type="match status" value="1"/>
</dbReference>
<keyword evidence="9" id="KW-0418">Kinase</keyword>
<evidence type="ECO:0000313" key="9">
    <source>
        <dbReference type="EMBL" id="QPP06204.1"/>
    </source>
</evidence>
<dbReference type="Gene3D" id="1.10.510.10">
    <property type="entry name" value="Transferase(Phosphotransferase) domain 1"/>
    <property type="match status" value="1"/>
</dbReference>
<reference evidence="10" key="1">
    <citation type="submission" date="2020-02" db="EMBL/GenBank/DDBJ databases">
        <title>Streptomyces sp. ASO4wet.</title>
        <authorList>
            <person name="Risdian C."/>
            <person name="Landwehr W."/>
            <person name="Schupp P."/>
            <person name="Wink J."/>
        </authorList>
    </citation>
    <scope>NUCLEOTIDE SEQUENCE [LARGE SCALE GENOMIC DNA]</scope>
    <source>
        <strain evidence="10">ASO4wet</strain>
    </source>
</reference>
<keyword evidence="1 5" id="KW-0853">WD repeat</keyword>
<dbReference type="InterPro" id="IPR017441">
    <property type="entry name" value="Protein_kinase_ATP_BS"/>
</dbReference>
<dbReference type="InterPro" id="IPR008271">
    <property type="entry name" value="Ser/Thr_kinase_AS"/>
</dbReference>
<feature type="repeat" description="WD" evidence="5">
    <location>
        <begin position="413"/>
        <end position="454"/>
    </location>
</feature>
<feature type="compositionally biased region" description="Gly residues" evidence="7">
    <location>
        <begin position="1"/>
        <end position="20"/>
    </location>
</feature>
<keyword evidence="10" id="KW-1185">Reference proteome</keyword>
<keyword evidence="2" id="KW-0677">Repeat</keyword>
<evidence type="ECO:0000256" key="5">
    <source>
        <dbReference type="PROSITE-ProRule" id="PRU00221"/>
    </source>
</evidence>
<dbReference type="CDD" id="cd00200">
    <property type="entry name" value="WD40"/>
    <property type="match status" value="1"/>
</dbReference>
<dbReference type="SMART" id="SM00220">
    <property type="entry name" value="S_TKc"/>
    <property type="match status" value="1"/>
</dbReference>
<proteinExistence type="predicted"/>
<feature type="repeat" description="WD" evidence="5">
    <location>
        <begin position="595"/>
        <end position="636"/>
    </location>
</feature>
<dbReference type="PANTHER" id="PTHR44129">
    <property type="entry name" value="WD REPEAT-CONTAINING PROTEIN POP1"/>
    <property type="match status" value="1"/>
</dbReference>
<dbReference type="Pfam" id="PF00069">
    <property type="entry name" value="Pkinase"/>
    <property type="match status" value="1"/>
</dbReference>
<dbReference type="Pfam" id="PF00400">
    <property type="entry name" value="WD40"/>
    <property type="match status" value="6"/>
</dbReference>
<dbReference type="InterPro" id="IPR000719">
    <property type="entry name" value="Prot_kinase_dom"/>
</dbReference>
<keyword evidence="4 6" id="KW-0067">ATP-binding</keyword>
<keyword evidence="3 6" id="KW-0547">Nucleotide-binding</keyword>
<dbReference type="PROSITE" id="PS50011">
    <property type="entry name" value="PROTEIN_KINASE_DOM"/>
    <property type="match status" value="1"/>
</dbReference>
<dbReference type="EMBL" id="CP048882">
    <property type="protein sequence ID" value="QPP06204.1"/>
    <property type="molecule type" value="Genomic_DNA"/>
</dbReference>
<evidence type="ECO:0000256" key="4">
    <source>
        <dbReference type="ARBA" id="ARBA00022840"/>
    </source>
</evidence>
<feature type="region of interest" description="Disordered" evidence="7">
    <location>
        <begin position="300"/>
        <end position="366"/>
    </location>
</feature>
<keyword evidence="9" id="KW-0808">Transferase</keyword>
<gene>
    <name evidence="9" type="ORF">G4Z16_07130</name>
</gene>
<dbReference type="PROSITE" id="PS50294">
    <property type="entry name" value="WD_REPEATS_REGION"/>
    <property type="match status" value="4"/>
</dbReference>